<protein>
    <submittedName>
        <fullName evidence="1">Uncharacterized protein</fullName>
    </submittedName>
</protein>
<gene>
    <name evidence="1" type="ORF">FB382_004392</name>
</gene>
<organism evidence="1 2">
    <name type="scientific">Nocardioides ginsengisegetis</name>
    <dbReference type="NCBI Taxonomy" id="661491"/>
    <lineage>
        <taxon>Bacteria</taxon>
        <taxon>Bacillati</taxon>
        <taxon>Actinomycetota</taxon>
        <taxon>Actinomycetes</taxon>
        <taxon>Propionibacteriales</taxon>
        <taxon>Nocardioidaceae</taxon>
        <taxon>Nocardioides</taxon>
    </lineage>
</organism>
<dbReference type="RefSeq" id="WP_182542042.1">
    <property type="nucleotide sequence ID" value="NZ_JACGXA010000005.1"/>
</dbReference>
<accession>A0A7W3J4A0</accession>
<dbReference type="AlphaFoldDB" id="A0A7W3J4A0"/>
<dbReference type="EMBL" id="JACGXA010000005">
    <property type="protein sequence ID" value="MBA8806041.1"/>
    <property type="molecule type" value="Genomic_DNA"/>
</dbReference>
<sequence length="123" mass="13740">MRIKVEHHIGDLYDDMVRIVTTAPLDLEDVVRSNAYQGNRIARDFAKQSAGKHGKLYPNAFSTERNGLHSWEYGPDAAKPQGAMSFERGSRNQPYHGDLAKSADLIGPKFAHDVGEVIDGLFW</sequence>
<dbReference type="Proteomes" id="UP000580910">
    <property type="component" value="Unassembled WGS sequence"/>
</dbReference>
<name>A0A7W3J4A0_9ACTN</name>
<keyword evidence="2" id="KW-1185">Reference proteome</keyword>
<evidence type="ECO:0000313" key="2">
    <source>
        <dbReference type="Proteomes" id="UP000580910"/>
    </source>
</evidence>
<reference evidence="1 2" key="1">
    <citation type="submission" date="2020-07" db="EMBL/GenBank/DDBJ databases">
        <title>Sequencing the genomes of 1000 actinobacteria strains.</title>
        <authorList>
            <person name="Klenk H.-P."/>
        </authorList>
    </citation>
    <scope>NUCLEOTIDE SEQUENCE [LARGE SCALE GENOMIC DNA]</scope>
    <source>
        <strain evidence="1 2">DSM 21349</strain>
    </source>
</reference>
<evidence type="ECO:0000313" key="1">
    <source>
        <dbReference type="EMBL" id="MBA8806041.1"/>
    </source>
</evidence>
<proteinExistence type="predicted"/>
<comment type="caution">
    <text evidence="1">The sequence shown here is derived from an EMBL/GenBank/DDBJ whole genome shotgun (WGS) entry which is preliminary data.</text>
</comment>